<evidence type="ECO:0000313" key="1">
    <source>
        <dbReference type="EMBL" id="GIG36015.1"/>
    </source>
</evidence>
<protein>
    <recommendedName>
        <fullName evidence="3">D-inositol 3-phosphate glycosyltransferase</fullName>
    </recommendedName>
</protein>
<evidence type="ECO:0000313" key="2">
    <source>
        <dbReference type="Proteomes" id="UP000642125"/>
    </source>
</evidence>
<dbReference type="RefSeq" id="WP_203668038.1">
    <property type="nucleotide sequence ID" value="NZ_BONO01000008.1"/>
</dbReference>
<dbReference type="Gene3D" id="3.40.50.2000">
    <property type="entry name" value="Glycogen Phosphorylase B"/>
    <property type="match status" value="2"/>
</dbReference>
<organism evidence="1 2">
    <name type="scientific">Cellulomonas pakistanensis</name>
    <dbReference type="NCBI Taxonomy" id="992287"/>
    <lineage>
        <taxon>Bacteria</taxon>
        <taxon>Bacillati</taxon>
        <taxon>Actinomycetota</taxon>
        <taxon>Actinomycetes</taxon>
        <taxon>Micrococcales</taxon>
        <taxon>Cellulomonadaceae</taxon>
        <taxon>Cellulomonas</taxon>
    </lineage>
</organism>
<keyword evidence="2" id="KW-1185">Reference proteome</keyword>
<dbReference type="AlphaFoldDB" id="A0A919P7Z0"/>
<proteinExistence type="predicted"/>
<dbReference type="Proteomes" id="UP000642125">
    <property type="component" value="Unassembled WGS sequence"/>
</dbReference>
<evidence type="ECO:0008006" key="3">
    <source>
        <dbReference type="Google" id="ProtNLM"/>
    </source>
</evidence>
<name>A0A919P7Z0_9CELL</name>
<accession>A0A919P7Z0</accession>
<dbReference type="SUPFAM" id="SSF53756">
    <property type="entry name" value="UDP-Glycosyltransferase/glycogen phosphorylase"/>
    <property type="match status" value="1"/>
</dbReference>
<reference evidence="1" key="1">
    <citation type="submission" date="2021-01" db="EMBL/GenBank/DDBJ databases">
        <title>Whole genome shotgun sequence of Cellulomonas pakistanensis NBRC 110800.</title>
        <authorList>
            <person name="Komaki H."/>
            <person name="Tamura T."/>
        </authorList>
    </citation>
    <scope>NUCLEOTIDE SEQUENCE</scope>
    <source>
        <strain evidence="1">NBRC 110800</strain>
    </source>
</reference>
<dbReference type="EMBL" id="BONO01000008">
    <property type="protein sequence ID" value="GIG36015.1"/>
    <property type="molecule type" value="Genomic_DNA"/>
</dbReference>
<sequence>MSHLLAPAADAPWPTTGRRAVRVASVPAGHPYVARVTAATGLEVLPDPTPPGAEPGRWWPPVVLDPAWVGAHAGDADVLHVHFGTESFAPEHLARTLRAARDAGWPVVLTVHDLEHPQLTDQSGYRAQLDVLVPGADALVTLTPGAAAEIRARWGRDALVVPHPRLLGDASAAAHATDPAPRDAPGPGAERVVGLHLKDLRPNVDAVGATSALLAAVADLRSSGVPVRAEVRLHRRVRDEAARDEVRALCAGARPGVVDLVEHERLDDDALAAALAGLDACVLPYAHGTHSGWLELCWDLGVPVAAPAVGYYAEQHPDGSVVTSGPVGDAAGLAAALGALLGDPASTRPGTAARAALVRDRRHARLADDAAAAERHAALYRGLLAGRTR</sequence>
<comment type="caution">
    <text evidence="1">The sequence shown here is derived from an EMBL/GenBank/DDBJ whole genome shotgun (WGS) entry which is preliminary data.</text>
</comment>
<gene>
    <name evidence="1" type="ORF">Cpa01nite_13960</name>
</gene>